<dbReference type="OrthoDB" id="7341471at2"/>
<comment type="caution">
    <text evidence="2">The sequence shown here is derived from an EMBL/GenBank/DDBJ whole genome shotgun (WGS) entry which is preliminary data.</text>
</comment>
<dbReference type="InterPro" id="IPR007433">
    <property type="entry name" value="DUF481"/>
</dbReference>
<reference evidence="2 3" key="1">
    <citation type="submission" date="2014-11" db="EMBL/GenBank/DDBJ databases">
        <title>Draft genome sequence of Kirrobacter mercurialis.</title>
        <authorList>
            <person name="Coil D.A."/>
            <person name="Eisen J.A."/>
        </authorList>
    </citation>
    <scope>NUCLEOTIDE SEQUENCE [LARGE SCALE GENOMIC DNA]</scope>
    <source>
        <strain evidence="2 3">Coronado</strain>
    </source>
</reference>
<name>A0A0B2C175_9SPHN</name>
<feature type="chain" id="PRO_5002088365" evidence="1">
    <location>
        <begin position="23"/>
        <end position="315"/>
    </location>
</feature>
<dbReference type="AlphaFoldDB" id="A0A0B2C175"/>
<gene>
    <name evidence="2" type="ORF">PK98_04965</name>
</gene>
<dbReference type="Proteomes" id="UP000030988">
    <property type="component" value="Unassembled WGS sequence"/>
</dbReference>
<keyword evidence="1" id="KW-0732">Signal</keyword>
<dbReference type="RefSeq" id="WP_039094733.1">
    <property type="nucleotide sequence ID" value="NZ_JTDN01000001.1"/>
</dbReference>
<evidence type="ECO:0000256" key="1">
    <source>
        <dbReference type="SAM" id="SignalP"/>
    </source>
</evidence>
<dbReference type="Pfam" id="PF04338">
    <property type="entry name" value="DUF481"/>
    <property type="match status" value="1"/>
</dbReference>
<dbReference type="STRING" id="1572751.PK98_04965"/>
<dbReference type="EMBL" id="JTDN01000001">
    <property type="protein sequence ID" value="KHL25930.1"/>
    <property type="molecule type" value="Genomic_DNA"/>
</dbReference>
<protein>
    <submittedName>
        <fullName evidence="2">Membrane protein</fullName>
    </submittedName>
</protein>
<proteinExistence type="predicted"/>
<keyword evidence="3" id="KW-1185">Reference proteome</keyword>
<feature type="signal peptide" evidence="1">
    <location>
        <begin position="1"/>
        <end position="22"/>
    </location>
</feature>
<sequence>MLQRITFLLLPSLVLLPSPAKAQLAAPVRAMIDAAMATGDAAKVRTVVELARETNPDDVEEINALQAGFRTRQQQLAQARSTVRVEELRNSGILENWSGRGQIGAFQSSGNSNDVGVSASLELRRTGIDWTHLLRGSADYQRSRGRTSREQYLASYEPRYVISPRLFTYGLAQFEKDRFSGFDARYSISGGLGYEVLQGQPRLSVQLGPAYRRTEAIDGTTDTNLGALAGVDFNWQIIEGLTLTQDTDYVTETGGRAQLITDGNNTSLLLVTGLEAKIRDGFTTRLSYTVDYNSRPPANAVKTDTQTRFTLVYGF</sequence>
<evidence type="ECO:0000313" key="3">
    <source>
        <dbReference type="Proteomes" id="UP000030988"/>
    </source>
</evidence>
<evidence type="ECO:0000313" key="2">
    <source>
        <dbReference type="EMBL" id="KHL25930.1"/>
    </source>
</evidence>
<accession>A0A0B2C175</accession>
<organism evidence="2 3">
    <name type="scientific">Croceibacterium mercuriale</name>
    <dbReference type="NCBI Taxonomy" id="1572751"/>
    <lineage>
        <taxon>Bacteria</taxon>
        <taxon>Pseudomonadati</taxon>
        <taxon>Pseudomonadota</taxon>
        <taxon>Alphaproteobacteria</taxon>
        <taxon>Sphingomonadales</taxon>
        <taxon>Erythrobacteraceae</taxon>
        <taxon>Croceibacterium</taxon>
    </lineage>
</organism>